<evidence type="ECO:0008006" key="3">
    <source>
        <dbReference type="Google" id="ProtNLM"/>
    </source>
</evidence>
<dbReference type="Gene3D" id="3.40.50.150">
    <property type="entry name" value="Vaccinia Virus protein VP39"/>
    <property type="match status" value="1"/>
</dbReference>
<dbReference type="AlphaFoldDB" id="A0A0A2ANA5"/>
<reference evidence="2" key="1">
    <citation type="journal article" date="2014" name="Sci. Data">
        <title>Genomes of diverse isolates of the marine cyanobacterium Prochlorococcus.</title>
        <authorList>
            <person name="Biller S."/>
            <person name="Berube P."/>
            <person name="Thompson J."/>
            <person name="Kelly L."/>
            <person name="Roggensack S."/>
            <person name="Awad L."/>
            <person name="Roache-Johnson K."/>
            <person name="Ding H."/>
            <person name="Giovannoni S.J."/>
            <person name="Moore L.R."/>
            <person name="Chisholm S.W."/>
        </authorList>
    </citation>
    <scope>NUCLEOTIDE SEQUENCE [LARGE SCALE GENOMIC DNA]</scope>
    <source>
        <strain evidence="2">MIT 9314</strain>
    </source>
</reference>
<proteinExistence type="predicted"/>
<dbReference type="InterPro" id="IPR029063">
    <property type="entry name" value="SAM-dependent_MTases_sf"/>
</dbReference>
<organism evidence="1 2">
    <name type="scientific">Prochlorococcus marinus str. MIT 9314</name>
    <dbReference type="NCBI Taxonomy" id="167548"/>
    <lineage>
        <taxon>Bacteria</taxon>
        <taxon>Bacillati</taxon>
        <taxon>Cyanobacteriota</taxon>
        <taxon>Cyanophyceae</taxon>
        <taxon>Synechococcales</taxon>
        <taxon>Prochlorococcaceae</taxon>
        <taxon>Prochlorococcus</taxon>
    </lineage>
</organism>
<dbReference type="eggNOG" id="COG4122">
    <property type="taxonomic scope" value="Bacteria"/>
</dbReference>
<dbReference type="RefSeq" id="WP_032515125.1">
    <property type="nucleotide sequence ID" value="NZ_JNAO01000003.1"/>
</dbReference>
<comment type="caution">
    <text evidence="1">The sequence shown here is derived from an EMBL/GenBank/DDBJ whole genome shotgun (WGS) entry which is preliminary data.</text>
</comment>
<dbReference type="SUPFAM" id="SSF53335">
    <property type="entry name" value="S-adenosyl-L-methionine-dependent methyltransferases"/>
    <property type="match status" value="1"/>
</dbReference>
<dbReference type="Proteomes" id="UP000030533">
    <property type="component" value="Unassembled WGS sequence"/>
</dbReference>
<dbReference type="EMBL" id="JNAO01000003">
    <property type="protein sequence ID" value="KGG03041.1"/>
    <property type="molecule type" value="Genomic_DNA"/>
</dbReference>
<dbReference type="STRING" id="167548.EU98_0277"/>
<evidence type="ECO:0000313" key="1">
    <source>
        <dbReference type="EMBL" id="KGG03041.1"/>
    </source>
</evidence>
<dbReference type="Pfam" id="PF13578">
    <property type="entry name" value="Methyltransf_24"/>
    <property type="match status" value="1"/>
</dbReference>
<gene>
    <name evidence="1" type="ORF">EU98_0277</name>
</gene>
<protein>
    <recommendedName>
        <fullName evidence="3">Class I SAM-dependent methyltransferase</fullName>
    </recommendedName>
</protein>
<accession>A0A0A2ANA5</accession>
<sequence length="205" mass="23529">MNNYEFTNQWFEKTAKPLWSQIINQSKPEKILEIGSYEGASTCYLIDTLSRHHDAFEINAIDTWDGGIEHKEIKINMQLVEERFKKNTSLAIKKSKKSIELITHKAKSINALSNLITSKKSGYFDFIYIDGSHMASDVLSDAILSFELLKINGIMGFDDYLWKMPNSNNLLTNPKIAIDSFTNIFALRSAIFQTPNHQLYIKKLN</sequence>
<evidence type="ECO:0000313" key="2">
    <source>
        <dbReference type="Proteomes" id="UP000030533"/>
    </source>
</evidence>
<name>A0A0A2ANA5_PROMR</name>